<comment type="caution">
    <text evidence="1">The sequence shown here is derived from an EMBL/GenBank/DDBJ whole genome shotgun (WGS) entry which is preliminary data.</text>
</comment>
<reference evidence="1 2" key="1">
    <citation type="submission" date="2024-02" db="EMBL/GenBank/DDBJ databases">
        <title>Roseibium algae sp. nov., isolated from marine alga (Grateloupia sp.), showing potential in myo-inositol conversion.</title>
        <authorList>
            <person name="Wang Y."/>
        </authorList>
    </citation>
    <scope>NUCLEOTIDE SEQUENCE [LARGE SCALE GENOMIC DNA]</scope>
    <source>
        <strain evidence="1 2">H3510</strain>
    </source>
</reference>
<dbReference type="RefSeq" id="WP_340277449.1">
    <property type="nucleotide sequence ID" value="NZ_JBAKIA010000025.1"/>
</dbReference>
<dbReference type="Proteomes" id="UP001385499">
    <property type="component" value="Unassembled WGS sequence"/>
</dbReference>
<evidence type="ECO:0000313" key="2">
    <source>
        <dbReference type="Proteomes" id="UP001385499"/>
    </source>
</evidence>
<accession>A0ABU8TRC8</accession>
<sequence>MSEDIFSVSYTVVSYNVGGAQGLTTKVTPGDVLSGKLSFFPNVSGGSAEVNFVFWKDGQHVGDTVPMNISQTDQPTNHITVPENVDMAVMTFGNVTFPAGSVTISLSRS</sequence>
<proteinExistence type="predicted"/>
<dbReference type="EMBL" id="JBAKIA010000025">
    <property type="protein sequence ID" value="MEJ8476722.1"/>
    <property type="molecule type" value="Genomic_DNA"/>
</dbReference>
<organism evidence="1 2">
    <name type="scientific">Roseibium algae</name>
    <dbReference type="NCBI Taxonomy" id="3123038"/>
    <lineage>
        <taxon>Bacteria</taxon>
        <taxon>Pseudomonadati</taxon>
        <taxon>Pseudomonadota</taxon>
        <taxon>Alphaproteobacteria</taxon>
        <taxon>Hyphomicrobiales</taxon>
        <taxon>Stappiaceae</taxon>
        <taxon>Roseibium</taxon>
    </lineage>
</organism>
<evidence type="ECO:0000313" key="1">
    <source>
        <dbReference type="EMBL" id="MEJ8476722.1"/>
    </source>
</evidence>
<protein>
    <submittedName>
        <fullName evidence="1">Uncharacterized protein</fullName>
    </submittedName>
</protein>
<keyword evidence="2" id="KW-1185">Reference proteome</keyword>
<name>A0ABU8TRC8_9HYPH</name>
<gene>
    <name evidence="1" type="ORF">V6575_21790</name>
</gene>